<protein>
    <submittedName>
        <fullName evidence="1">DUF2244 domain-containing protein</fullName>
    </submittedName>
</protein>
<accession>A0ABS1TVN3</accession>
<proteinExistence type="predicted"/>
<dbReference type="Proteomes" id="UP000660885">
    <property type="component" value="Unassembled WGS sequence"/>
</dbReference>
<comment type="caution">
    <text evidence="1">The sequence shown here is derived from an EMBL/GenBank/DDBJ whole genome shotgun (WGS) entry which is preliminary data.</text>
</comment>
<evidence type="ECO:0000313" key="1">
    <source>
        <dbReference type="EMBL" id="MBL6076503.1"/>
    </source>
</evidence>
<dbReference type="Pfam" id="PF10003">
    <property type="entry name" value="DUF2244"/>
    <property type="match status" value="1"/>
</dbReference>
<evidence type="ECO:0000313" key="2">
    <source>
        <dbReference type="Proteomes" id="UP000660885"/>
    </source>
</evidence>
<name>A0ABS1TVN3_9PROT</name>
<dbReference type="InterPro" id="IPR019253">
    <property type="entry name" value="DUF2244_TM"/>
</dbReference>
<organism evidence="1 2">
    <name type="scientific">Belnapia arida</name>
    <dbReference type="NCBI Taxonomy" id="2804533"/>
    <lineage>
        <taxon>Bacteria</taxon>
        <taxon>Pseudomonadati</taxon>
        <taxon>Pseudomonadota</taxon>
        <taxon>Alphaproteobacteria</taxon>
        <taxon>Acetobacterales</taxon>
        <taxon>Roseomonadaceae</taxon>
        <taxon>Belnapia</taxon>
    </lineage>
</organism>
<dbReference type="EMBL" id="JAETWB010000001">
    <property type="protein sequence ID" value="MBL6076503.1"/>
    <property type="molecule type" value="Genomic_DNA"/>
</dbReference>
<gene>
    <name evidence="1" type="ORF">JMJ56_00715</name>
</gene>
<keyword evidence="2" id="KW-1185">Reference proteome</keyword>
<reference evidence="1 2" key="1">
    <citation type="submission" date="2021-01" db="EMBL/GenBank/DDBJ databases">
        <title>Belnapia mucosa sp. nov. and Belnapia arida sp. nov., isolated from the Tabernas Desert (Almeria, Spain).</title>
        <authorList>
            <person name="Molina-Menor E."/>
            <person name="Vidal-Verdu A."/>
            <person name="Calonge A."/>
            <person name="Satari L."/>
            <person name="Pereto J."/>
            <person name="Porcar M."/>
        </authorList>
    </citation>
    <scope>NUCLEOTIDE SEQUENCE [LARGE SCALE GENOMIC DNA]</scope>
    <source>
        <strain evidence="1 2">T18</strain>
    </source>
</reference>
<sequence>MRVLSIALLGLSAATGGLFLALGAWPILGFTGIEALLVLGLMTMHRRWSARAMEVLVLTGEQLTIHRTDGRGRQQEIAIDPYWARLRLEERPGRVSLLVLRQRGSEVEIGRLLGDEQKRSLAGALDQALRRLREPVFDNPQLRDGGGAIRPGSGS</sequence>